<dbReference type="Pfam" id="PF12680">
    <property type="entry name" value="SnoaL_2"/>
    <property type="match status" value="1"/>
</dbReference>
<dbReference type="InterPro" id="IPR037401">
    <property type="entry name" value="SnoaL-like"/>
</dbReference>
<dbReference type="GO" id="GO:0016810">
    <property type="term" value="F:hydrolase activity, acting on carbon-nitrogen (but not peptide) bonds"/>
    <property type="evidence" value="ECO:0007669"/>
    <property type="project" value="InterPro"/>
</dbReference>
<dbReference type="EMBL" id="LQRT01000046">
    <property type="protein sequence ID" value="KZS38647.1"/>
    <property type="molecule type" value="Genomic_DNA"/>
</dbReference>
<dbReference type="PANTHER" id="PTHR43135">
    <property type="entry name" value="ALPHA-D-RIBOSE 1-METHYLPHOSPHONATE 5-TRIPHOSPHATE DIPHOSPHATASE"/>
    <property type="match status" value="1"/>
</dbReference>
<feature type="domain" description="SnoaL-like" evidence="2">
    <location>
        <begin position="474"/>
        <end position="569"/>
    </location>
</feature>
<feature type="domain" description="Amidohydrolase-related" evidence="1">
    <location>
        <begin position="75"/>
        <end position="459"/>
    </location>
</feature>
<evidence type="ECO:0000313" key="4">
    <source>
        <dbReference type="Proteomes" id="UP000076715"/>
    </source>
</evidence>
<dbReference type="InterPro" id="IPR006680">
    <property type="entry name" value="Amidohydro-rel"/>
</dbReference>
<protein>
    <recommendedName>
        <fullName evidence="5">Amidohydrolase</fullName>
    </recommendedName>
</protein>
<dbReference type="SUPFAM" id="SSF54427">
    <property type="entry name" value="NTF2-like"/>
    <property type="match status" value="1"/>
</dbReference>
<dbReference type="Gene3D" id="3.10.450.50">
    <property type="match status" value="1"/>
</dbReference>
<dbReference type="PANTHER" id="PTHR43135:SF3">
    <property type="entry name" value="ALPHA-D-RIBOSE 1-METHYLPHOSPHONATE 5-TRIPHOSPHATE DIPHOSPHATASE"/>
    <property type="match status" value="1"/>
</dbReference>
<dbReference type="Gene3D" id="3.20.20.140">
    <property type="entry name" value="Metal-dependent hydrolases"/>
    <property type="match status" value="1"/>
</dbReference>
<gene>
    <name evidence="3" type="ORF">AWE51_13710</name>
</gene>
<evidence type="ECO:0008006" key="5">
    <source>
        <dbReference type="Google" id="ProtNLM"/>
    </source>
</evidence>
<dbReference type="InterPro" id="IPR032466">
    <property type="entry name" value="Metal_Hydrolase"/>
</dbReference>
<dbReference type="Pfam" id="PF01979">
    <property type="entry name" value="Amidohydro_1"/>
    <property type="match status" value="1"/>
</dbReference>
<evidence type="ECO:0000313" key="3">
    <source>
        <dbReference type="EMBL" id="KZS38647.1"/>
    </source>
</evidence>
<keyword evidence="4" id="KW-1185">Reference proteome</keyword>
<dbReference type="OrthoDB" id="9797498at2"/>
<name>A0A162XHX3_9FLAO</name>
<dbReference type="STRING" id="1642818.AWE51_13710"/>
<dbReference type="Proteomes" id="UP000076715">
    <property type="component" value="Unassembled WGS sequence"/>
</dbReference>
<proteinExistence type="predicted"/>
<dbReference type="AlphaFoldDB" id="A0A162XHX3"/>
<organism evidence="3 4">
    <name type="scientific">Aquimarina aggregata</name>
    <dbReference type="NCBI Taxonomy" id="1642818"/>
    <lineage>
        <taxon>Bacteria</taxon>
        <taxon>Pseudomonadati</taxon>
        <taxon>Bacteroidota</taxon>
        <taxon>Flavobacteriia</taxon>
        <taxon>Flavobacteriales</taxon>
        <taxon>Flavobacteriaceae</taxon>
        <taxon>Aquimarina</taxon>
    </lineage>
</organism>
<dbReference type="SUPFAM" id="SSF51338">
    <property type="entry name" value="Composite domain of metallo-dependent hydrolases"/>
    <property type="match status" value="1"/>
</dbReference>
<dbReference type="InterPro" id="IPR011059">
    <property type="entry name" value="Metal-dep_hydrolase_composite"/>
</dbReference>
<dbReference type="InterPro" id="IPR032710">
    <property type="entry name" value="NTF2-like_dom_sf"/>
</dbReference>
<comment type="caution">
    <text evidence="3">The sequence shown here is derived from an EMBL/GenBank/DDBJ whole genome shotgun (WGS) entry which is preliminary data.</text>
</comment>
<sequence length="575" mass="65093">MKIQLVLIVLLTFVITTPNRAQSIIIENINIIDVESGKIKKNQYIAIENQKISIISTKKITPLENTKVINGINKFIIPGMIDSHIHFFQTGNIYTRPDAIDLTSIVPYKKEIQFAKDILTDNFRRYLRLGITTIMDLGGPFYNFKIRDSIAKHNLSPNVYVTGPLFSSYQPKAFSKLKDTPIENIKSISEATALFNKMLVSKPDFIKIWYIASKNNPAENYYPIVEHVAELTHKNNLKLAIHATQLKTAKLAIKAGADILVHSVSDTLIDPEFINLLKKNEVTYIPTLIVSKNYGKGFLTKLDNHYQDLTYANPMVYRSFTDLKQFSNKEIPERIATLRENQDAYINRINASESIMLKNLKTITSSGVNIATGTDAGNIGTVHASSYIQEIEAMQRSGISNLDILKASTINAARGFGLSEKLGTIQKGKIADLVILKNNPLENIKNINSVDMVIKNGEVLEIDELIKETPEQLIQRQVNAYNARDLDAFINTYSDDIKIYNFPEQIIMDGKEQVKERFAKMFQNTPNLYCEIKNRMVLGNKVIDQEHVRFGNKYSDVMAIYEIKNGVISKVTFVR</sequence>
<dbReference type="SUPFAM" id="SSF51556">
    <property type="entry name" value="Metallo-dependent hydrolases"/>
    <property type="match status" value="1"/>
</dbReference>
<dbReference type="InterPro" id="IPR051781">
    <property type="entry name" value="Metallo-dep_Hydrolase"/>
</dbReference>
<dbReference type="RefSeq" id="WP_066318163.1">
    <property type="nucleotide sequence ID" value="NZ_LQRT01000046.1"/>
</dbReference>
<evidence type="ECO:0000259" key="1">
    <source>
        <dbReference type="Pfam" id="PF01979"/>
    </source>
</evidence>
<evidence type="ECO:0000259" key="2">
    <source>
        <dbReference type="Pfam" id="PF12680"/>
    </source>
</evidence>
<dbReference type="Gene3D" id="2.30.40.10">
    <property type="entry name" value="Urease, subunit C, domain 1"/>
    <property type="match status" value="1"/>
</dbReference>
<reference evidence="3 4" key="1">
    <citation type="submission" date="2016-01" db="EMBL/GenBank/DDBJ databases">
        <title>The draft genome sequence of Aquimarina sp. RZW4-3-2.</title>
        <authorList>
            <person name="Wang Y."/>
        </authorList>
    </citation>
    <scope>NUCLEOTIDE SEQUENCE [LARGE SCALE GENOMIC DNA]</scope>
    <source>
        <strain evidence="3 4">RZW4-3-2</strain>
    </source>
</reference>
<accession>A0A162XHX3</accession>